<protein>
    <submittedName>
        <fullName evidence="2">Uncharacterized protein</fullName>
    </submittedName>
</protein>
<reference evidence="2 3" key="1">
    <citation type="submission" date="2019-10" db="EMBL/GenBank/DDBJ databases">
        <authorList>
            <person name="Palmer J.M."/>
        </authorList>
    </citation>
    <scope>NUCLEOTIDE SEQUENCE [LARGE SCALE GENOMIC DNA]</scope>
    <source>
        <strain evidence="2 3">TWF694</strain>
    </source>
</reference>
<feature type="signal peptide" evidence="1">
    <location>
        <begin position="1"/>
        <end position="18"/>
    </location>
</feature>
<accession>A0AAV9XK97</accession>
<name>A0AAV9XK97_9PEZI</name>
<dbReference type="Proteomes" id="UP001365542">
    <property type="component" value="Unassembled WGS sequence"/>
</dbReference>
<comment type="caution">
    <text evidence="2">The sequence shown here is derived from an EMBL/GenBank/DDBJ whole genome shotgun (WGS) entry which is preliminary data.</text>
</comment>
<feature type="chain" id="PRO_5043687515" evidence="1">
    <location>
        <begin position="19"/>
        <end position="200"/>
    </location>
</feature>
<evidence type="ECO:0000313" key="2">
    <source>
        <dbReference type="EMBL" id="KAK6542386.1"/>
    </source>
</evidence>
<gene>
    <name evidence="2" type="ORF">TWF694_006342</name>
</gene>
<sequence length="200" mass="21545">MKFFWSLLAACVINSAVTSPVPAPAMTDHVTNNYPRVTAPLSLKFALQIQGGTWDGNYVVYHPYNPNAIRVSPTTSNLITWRFTPGPGGKVGLARDVAGNGMSAQRMLDAKNNLDLVEFKSTPGATYLSSAFSGNNLIILDSDQYTVLGSWVCSWLAEEDSSVLIVGGQNYASQDLTKVIQGTFGYCEMVTIAAIPVPVF</sequence>
<evidence type="ECO:0000313" key="3">
    <source>
        <dbReference type="Proteomes" id="UP001365542"/>
    </source>
</evidence>
<keyword evidence="1" id="KW-0732">Signal</keyword>
<dbReference type="AlphaFoldDB" id="A0AAV9XK97"/>
<keyword evidence="3" id="KW-1185">Reference proteome</keyword>
<evidence type="ECO:0000256" key="1">
    <source>
        <dbReference type="SAM" id="SignalP"/>
    </source>
</evidence>
<organism evidence="2 3">
    <name type="scientific">Orbilia ellipsospora</name>
    <dbReference type="NCBI Taxonomy" id="2528407"/>
    <lineage>
        <taxon>Eukaryota</taxon>
        <taxon>Fungi</taxon>
        <taxon>Dikarya</taxon>
        <taxon>Ascomycota</taxon>
        <taxon>Pezizomycotina</taxon>
        <taxon>Orbiliomycetes</taxon>
        <taxon>Orbiliales</taxon>
        <taxon>Orbiliaceae</taxon>
        <taxon>Orbilia</taxon>
    </lineage>
</organism>
<proteinExistence type="predicted"/>
<dbReference type="EMBL" id="JAVHJO010000002">
    <property type="protein sequence ID" value="KAK6542386.1"/>
    <property type="molecule type" value="Genomic_DNA"/>
</dbReference>